<dbReference type="Proteomes" id="UP000233375">
    <property type="component" value="Unassembled WGS sequence"/>
</dbReference>
<protein>
    <submittedName>
        <fullName evidence="1">Uncharacterized protein</fullName>
    </submittedName>
</protein>
<evidence type="ECO:0000313" key="2">
    <source>
        <dbReference type="Proteomes" id="UP000233375"/>
    </source>
</evidence>
<dbReference type="OrthoDB" id="789080at2"/>
<evidence type="ECO:0000313" key="1">
    <source>
        <dbReference type="EMBL" id="PKG21568.1"/>
    </source>
</evidence>
<dbReference type="EMBL" id="PISE01000074">
    <property type="protein sequence ID" value="PKG21568.1"/>
    <property type="molecule type" value="Genomic_DNA"/>
</dbReference>
<dbReference type="AlphaFoldDB" id="A0A2N0YWD4"/>
<organism evidence="1 2">
    <name type="scientific">Niallia nealsonii</name>
    <dbReference type="NCBI Taxonomy" id="115979"/>
    <lineage>
        <taxon>Bacteria</taxon>
        <taxon>Bacillati</taxon>
        <taxon>Bacillota</taxon>
        <taxon>Bacilli</taxon>
        <taxon>Bacillales</taxon>
        <taxon>Bacillaceae</taxon>
        <taxon>Niallia</taxon>
    </lineage>
</organism>
<reference evidence="1 2" key="1">
    <citation type="journal article" date="2003" name="Int. J. Syst. Evol. Microbiol.">
        <title>Bacillus nealsonii sp. nov., isolated from a spacecraft-assembly facility, whose spores are gamma-radiation resistant.</title>
        <authorList>
            <person name="Venkateswaran K."/>
            <person name="Kempf M."/>
            <person name="Chen F."/>
            <person name="Satomi M."/>
            <person name="Nicholson W."/>
            <person name="Kern R."/>
        </authorList>
    </citation>
    <scope>NUCLEOTIDE SEQUENCE [LARGE SCALE GENOMIC DNA]</scope>
    <source>
        <strain evidence="1 2">FO-92</strain>
    </source>
</reference>
<sequence length="86" mass="10285">MKTRFEKWYENYDFPGDAKTLFEESVLCYKISAYRASFIMSYLGIQTVLRERLLNSHNKPNNIPQNMWEKKLEELKDDNAWDNTVG</sequence>
<dbReference type="RefSeq" id="WP_101179646.1">
    <property type="nucleotide sequence ID" value="NZ_PISE01000074.1"/>
</dbReference>
<proteinExistence type="predicted"/>
<name>A0A2N0YWD4_9BACI</name>
<keyword evidence="2" id="KW-1185">Reference proteome</keyword>
<gene>
    <name evidence="1" type="ORF">CWS01_21795</name>
</gene>
<accession>A0A2N0YWD4</accession>
<comment type="caution">
    <text evidence="1">The sequence shown here is derived from an EMBL/GenBank/DDBJ whole genome shotgun (WGS) entry which is preliminary data.</text>
</comment>